<organism evidence="2">
    <name type="scientific">Tanacetum cinerariifolium</name>
    <name type="common">Dalmatian daisy</name>
    <name type="synonym">Chrysanthemum cinerariifolium</name>
    <dbReference type="NCBI Taxonomy" id="118510"/>
    <lineage>
        <taxon>Eukaryota</taxon>
        <taxon>Viridiplantae</taxon>
        <taxon>Streptophyta</taxon>
        <taxon>Embryophyta</taxon>
        <taxon>Tracheophyta</taxon>
        <taxon>Spermatophyta</taxon>
        <taxon>Magnoliopsida</taxon>
        <taxon>eudicotyledons</taxon>
        <taxon>Gunneridae</taxon>
        <taxon>Pentapetalae</taxon>
        <taxon>asterids</taxon>
        <taxon>campanulids</taxon>
        <taxon>Asterales</taxon>
        <taxon>Asteraceae</taxon>
        <taxon>Asteroideae</taxon>
        <taxon>Anthemideae</taxon>
        <taxon>Anthemidinae</taxon>
        <taxon>Tanacetum</taxon>
    </lineage>
</organism>
<dbReference type="AlphaFoldDB" id="A0A699HNQ4"/>
<feature type="compositionally biased region" description="Acidic residues" evidence="1">
    <location>
        <begin position="439"/>
        <end position="448"/>
    </location>
</feature>
<evidence type="ECO:0000256" key="1">
    <source>
        <dbReference type="SAM" id="MobiDB-lite"/>
    </source>
</evidence>
<feature type="region of interest" description="Disordered" evidence="1">
    <location>
        <begin position="391"/>
        <end position="483"/>
    </location>
</feature>
<gene>
    <name evidence="2" type="ORF">Tci_421322</name>
</gene>
<evidence type="ECO:0000313" key="2">
    <source>
        <dbReference type="EMBL" id="GEY49348.1"/>
    </source>
</evidence>
<feature type="compositionally biased region" description="Basic and acidic residues" evidence="1">
    <location>
        <begin position="526"/>
        <end position="543"/>
    </location>
</feature>
<dbReference type="EMBL" id="BKCJ010183210">
    <property type="protein sequence ID" value="GEY49348.1"/>
    <property type="molecule type" value="Genomic_DNA"/>
</dbReference>
<feature type="compositionally biased region" description="Acidic residues" evidence="1">
    <location>
        <begin position="458"/>
        <end position="483"/>
    </location>
</feature>
<feature type="non-terminal residue" evidence="2">
    <location>
        <position position="1"/>
    </location>
</feature>
<protein>
    <submittedName>
        <fullName evidence="2">Gag-Pol polyprotein</fullName>
    </submittedName>
</protein>
<reference evidence="2" key="1">
    <citation type="journal article" date="2019" name="Sci. Rep.">
        <title>Draft genome of Tanacetum cinerariifolium, the natural source of mosquito coil.</title>
        <authorList>
            <person name="Yamashiro T."/>
            <person name="Shiraishi A."/>
            <person name="Satake H."/>
            <person name="Nakayama K."/>
        </authorList>
    </citation>
    <scope>NUCLEOTIDE SEQUENCE</scope>
</reference>
<accession>A0A699HNQ4</accession>
<name>A0A699HNQ4_TANCI</name>
<feature type="region of interest" description="Disordered" evidence="1">
    <location>
        <begin position="509"/>
        <end position="622"/>
    </location>
</feature>
<feature type="compositionally biased region" description="Basic and acidic residues" evidence="1">
    <location>
        <begin position="554"/>
        <end position="570"/>
    </location>
</feature>
<feature type="region of interest" description="Disordered" evidence="1">
    <location>
        <begin position="241"/>
        <end position="279"/>
    </location>
</feature>
<comment type="caution">
    <text evidence="2">The sequence shown here is derived from an EMBL/GenBank/DDBJ whole genome shotgun (WGS) entry which is preliminary data.</text>
</comment>
<sequence>PSPLNINYKIKPYYVILMLFSSVEPKSYKEALTKYCWIEAMQEELNEFERLEVWELVPRPDHVMIITLYKVKLDELGDADHAGCQDTRRSTYESMQLLGDRLQFWYTVKKVKDTESYNFLLANKRCVVDVEVFRKILDIFPRVEGEEFTDLQDDDATLAFLIDLGYKGPLHKHPSMMEKKSRHETMPFPKFTKVIINYFLSQHKSLSKLKFQHYHTIKDDGVAIRQSKSYHMFIKYSTGKIPPKKSKSKGSQGKKTVDTTEATIDVSEESDPKPARKRIASRRVVKKKVTTIADDNINPEPDIALELGKSISLTEAAEEEVAKQVHVTHARIVTEPVPEPTRRRPSSNAFRHTSTVSKKKSSNSLQKLKGIQTLTLKEQIIADTIKALKESKNTSKRQLAIEGSSKGTGVSPGVPDEYTVVPTTSSEGTGTKPGVPDEEKTDDEETDDEFVHGKEHVQDDDEETDDEFVHDDEQVNDDEDEEMTNAKVKEFGNGDEEVTDATKKCYVKPAPEPSKIQTSTIDLEQESEKSALEIRKIKKEQVKKQKMLKYTVESTDKATLKDQEHKRQHDDDEDPSVRLNQGKKTNRRRTKESESSMKPSTTKETSKGKAPTKSSKTSKLATAHEPIEEPIAEVVMDDQETTKIKDVPWFNKMVSAAKDPLTFDELMATHIDLSKYAINRLQIDNLTQDILVALVYNLLKRTCTEFLKSSYPEKKYTTSIMKTKAARYEIVGIENMFPTLWSTTKVAYDKDAKKGFKYWGERRKLLYKSQMNKFSKHNVYSTQKILSVVCVSVKKLHGYGHLDEVVVRITDRQLYMFKEGDIVNLHLNDIKDMLLLADQHKLFQLEGSDIVDLIATLRMFTRSLIIKLRVEDLQHSVESYQKKLNITAPQKTFPEIKFKELYTPSYKPLETTRFFLGYNKEMSRRKWTVIDKRRSELMVELTDKQMRERRIIRNLERLVGARELEIDYRLMT</sequence>
<feature type="region of interest" description="Disordered" evidence="1">
    <location>
        <begin position="336"/>
        <end position="365"/>
    </location>
</feature>
<proteinExistence type="predicted"/>